<dbReference type="EnsemblMetazoa" id="tetur09g00880.1">
    <property type="protein sequence ID" value="tetur09g00880.1"/>
    <property type="gene ID" value="tetur09g00880"/>
</dbReference>
<evidence type="ECO:0000313" key="2">
    <source>
        <dbReference type="Proteomes" id="UP000015104"/>
    </source>
</evidence>
<name>T1KCX2_TETUR</name>
<accession>T1KCX2</accession>
<proteinExistence type="predicted"/>
<dbReference type="Proteomes" id="UP000015104">
    <property type="component" value="Unassembled WGS sequence"/>
</dbReference>
<organism evidence="1 2">
    <name type="scientific">Tetranychus urticae</name>
    <name type="common">Two-spotted spider mite</name>
    <dbReference type="NCBI Taxonomy" id="32264"/>
    <lineage>
        <taxon>Eukaryota</taxon>
        <taxon>Metazoa</taxon>
        <taxon>Ecdysozoa</taxon>
        <taxon>Arthropoda</taxon>
        <taxon>Chelicerata</taxon>
        <taxon>Arachnida</taxon>
        <taxon>Acari</taxon>
        <taxon>Acariformes</taxon>
        <taxon>Trombidiformes</taxon>
        <taxon>Prostigmata</taxon>
        <taxon>Eleutherengona</taxon>
        <taxon>Raphignathae</taxon>
        <taxon>Tetranychoidea</taxon>
        <taxon>Tetranychidae</taxon>
        <taxon>Tetranychus</taxon>
    </lineage>
</organism>
<evidence type="ECO:0000313" key="1">
    <source>
        <dbReference type="EnsemblMetazoa" id="tetur09g00880.1"/>
    </source>
</evidence>
<dbReference type="AlphaFoldDB" id="T1KCX2"/>
<protein>
    <submittedName>
        <fullName evidence="1">Uncharacterized protein</fullName>
    </submittedName>
</protein>
<reference evidence="2" key="1">
    <citation type="submission" date="2011-08" db="EMBL/GenBank/DDBJ databases">
        <authorList>
            <person name="Rombauts S."/>
        </authorList>
    </citation>
    <scope>NUCLEOTIDE SEQUENCE</scope>
    <source>
        <strain evidence="2">London</strain>
    </source>
</reference>
<dbReference type="EMBL" id="CAEY01002001">
    <property type="status" value="NOT_ANNOTATED_CDS"/>
    <property type="molecule type" value="Genomic_DNA"/>
</dbReference>
<keyword evidence="2" id="KW-1185">Reference proteome</keyword>
<sequence length="47" mass="4753">MVRAQETALGALGGALTGAIGNEIDMVGDEIGMAGDEPLVFGEPEYS</sequence>
<reference evidence="1" key="2">
    <citation type="submission" date="2015-06" db="UniProtKB">
        <authorList>
            <consortium name="EnsemblMetazoa"/>
        </authorList>
    </citation>
    <scope>IDENTIFICATION</scope>
</reference>
<dbReference type="HOGENOM" id="CLU_3176004_0_0_1"/>